<gene>
    <name evidence="5" type="ORF">GQ55_2G077300</name>
</gene>
<evidence type="ECO:0000256" key="3">
    <source>
        <dbReference type="SAM" id="Coils"/>
    </source>
</evidence>
<accession>A0A2T7EMJ0</accession>
<dbReference type="Proteomes" id="UP000244336">
    <property type="component" value="Chromosome 2"/>
</dbReference>
<dbReference type="SUPFAM" id="SSF53756">
    <property type="entry name" value="UDP-Glycosyltransferase/glycogen phosphorylase"/>
    <property type="match status" value="1"/>
</dbReference>
<feature type="region of interest" description="Disordered" evidence="4">
    <location>
        <begin position="1"/>
        <end position="21"/>
    </location>
</feature>
<proteinExistence type="inferred from homology"/>
<evidence type="ECO:0000313" key="5">
    <source>
        <dbReference type="EMBL" id="PUZ69045.1"/>
    </source>
</evidence>
<dbReference type="AlphaFoldDB" id="A0A2T7EMJ0"/>
<feature type="coiled-coil region" evidence="3">
    <location>
        <begin position="417"/>
        <end position="444"/>
    </location>
</feature>
<dbReference type="Gramene" id="PUZ69045">
    <property type="protein sequence ID" value="PUZ69045"/>
    <property type="gene ID" value="GQ55_2G077300"/>
</dbReference>
<keyword evidence="3" id="KW-0175">Coiled coil</keyword>
<keyword evidence="6" id="KW-1185">Reference proteome</keyword>
<dbReference type="FunFam" id="3.40.50.2000:FF:000040">
    <property type="entry name" value="UDP-glycosyltransferase 76C1"/>
    <property type="match status" value="1"/>
</dbReference>
<evidence type="ECO:0008006" key="7">
    <source>
        <dbReference type="Google" id="ProtNLM"/>
    </source>
</evidence>
<dbReference type="InterPro" id="IPR002213">
    <property type="entry name" value="UDP_glucos_trans"/>
</dbReference>
<evidence type="ECO:0000256" key="4">
    <source>
        <dbReference type="SAM" id="MobiDB-lite"/>
    </source>
</evidence>
<name>A0A2T7EMJ0_9POAL</name>
<protein>
    <recommendedName>
        <fullName evidence="7">Glycosyltransferase</fullName>
    </recommendedName>
</protein>
<sequence>MASVHEARTGGGGDAGGRKSRRPRRVLVFPLPFQGHINPMLQLADTLHARGLAVTVLHTHFNALDPARRPEFRFVPVPDGVPAGVAASGDAIDILHAMNAGMEAEESAALRGVLESVLADEEKTPAACIVFDANLLAVPRAAAAVGLKTVVLRTASAACFGCFMAYPMLHQKGYLPPQESKMYMPVKELPPLRVRDLFYSSWSDQEKMRNLLARAMEAVNNSSGLVINTFDALEPAELERIRDELRIPMVLAPGPLHKLSSKNTASSLLDEDCDCIKWLDKQPPKSVLYVSFGSLASLDPNEFLEVAWGLATSGHPFLWVVRPDSVRGLDGPGFPNGFEAAVEGRGKVIRWAPQQEVLAHRAVGGFWTHNGWNSTLESISEGVPMICRPQFADQMMNTRYVEKTWGVGFELEGELERGKIEKAIRKLMEEREGAEMRERAMELKMKVADCLKPGGSSEIAIDKLVRHILSL</sequence>
<dbReference type="FunFam" id="3.40.50.2000:FF:000199">
    <property type="entry name" value="UDP-glycosyltransferase 76C1"/>
    <property type="match status" value="1"/>
</dbReference>
<evidence type="ECO:0000256" key="1">
    <source>
        <dbReference type="ARBA" id="ARBA00009995"/>
    </source>
</evidence>
<comment type="similarity">
    <text evidence="1">Belongs to the UDP-glycosyltransferase family.</text>
</comment>
<dbReference type="Gene3D" id="3.40.50.2000">
    <property type="entry name" value="Glycogen Phosphorylase B"/>
    <property type="match status" value="2"/>
</dbReference>
<organism evidence="5 6">
    <name type="scientific">Panicum hallii var. hallii</name>
    <dbReference type="NCBI Taxonomy" id="1504633"/>
    <lineage>
        <taxon>Eukaryota</taxon>
        <taxon>Viridiplantae</taxon>
        <taxon>Streptophyta</taxon>
        <taxon>Embryophyta</taxon>
        <taxon>Tracheophyta</taxon>
        <taxon>Spermatophyta</taxon>
        <taxon>Magnoliopsida</taxon>
        <taxon>Liliopsida</taxon>
        <taxon>Poales</taxon>
        <taxon>Poaceae</taxon>
        <taxon>PACMAD clade</taxon>
        <taxon>Panicoideae</taxon>
        <taxon>Panicodae</taxon>
        <taxon>Paniceae</taxon>
        <taxon>Panicinae</taxon>
        <taxon>Panicum</taxon>
        <taxon>Panicum sect. Panicum</taxon>
    </lineage>
</organism>
<evidence type="ECO:0000313" key="6">
    <source>
        <dbReference type="Proteomes" id="UP000244336"/>
    </source>
</evidence>
<dbReference type="OrthoDB" id="5835829at2759"/>
<dbReference type="PANTHER" id="PTHR11926">
    <property type="entry name" value="GLUCOSYL/GLUCURONOSYL TRANSFERASES"/>
    <property type="match status" value="1"/>
</dbReference>
<evidence type="ECO:0000256" key="2">
    <source>
        <dbReference type="ARBA" id="ARBA00022679"/>
    </source>
</evidence>
<dbReference type="EMBL" id="CM009750">
    <property type="protein sequence ID" value="PUZ69045.1"/>
    <property type="molecule type" value="Genomic_DNA"/>
</dbReference>
<dbReference type="GO" id="GO:0080043">
    <property type="term" value="F:quercetin 3-O-glucosyltransferase activity"/>
    <property type="evidence" value="ECO:0007669"/>
    <property type="project" value="TreeGrafter"/>
</dbReference>
<dbReference type="Pfam" id="PF00201">
    <property type="entry name" value="UDPGT"/>
    <property type="match status" value="1"/>
</dbReference>
<reference evidence="5 6" key="1">
    <citation type="submission" date="2018-04" db="EMBL/GenBank/DDBJ databases">
        <title>WGS assembly of Panicum hallii var. hallii HAL2.</title>
        <authorList>
            <person name="Lovell J."/>
            <person name="Jenkins J."/>
            <person name="Lowry D."/>
            <person name="Mamidi S."/>
            <person name="Sreedasyam A."/>
            <person name="Weng X."/>
            <person name="Barry K."/>
            <person name="Bonette J."/>
            <person name="Campitelli B."/>
            <person name="Daum C."/>
            <person name="Gordon S."/>
            <person name="Gould B."/>
            <person name="Lipzen A."/>
            <person name="MacQueen A."/>
            <person name="Palacio-Mejia J."/>
            <person name="Plott C."/>
            <person name="Shakirov E."/>
            <person name="Shu S."/>
            <person name="Yoshinaga Y."/>
            <person name="Zane M."/>
            <person name="Rokhsar D."/>
            <person name="Grimwood J."/>
            <person name="Schmutz J."/>
            <person name="Juenger T."/>
        </authorList>
    </citation>
    <scope>NUCLEOTIDE SEQUENCE [LARGE SCALE GENOMIC DNA]</scope>
    <source>
        <strain evidence="6">cv. HAL2</strain>
    </source>
</reference>
<dbReference type="GO" id="GO:0080044">
    <property type="term" value="F:quercetin 7-O-glucosyltransferase activity"/>
    <property type="evidence" value="ECO:0007669"/>
    <property type="project" value="TreeGrafter"/>
</dbReference>
<keyword evidence="2" id="KW-0808">Transferase</keyword>
<dbReference type="PANTHER" id="PTHR11926:SF1451">
    <property type="entry name" value="OS07G0241500 PROTEIN"/>
    <property type="match status" value="1"/>
</dbReference>
<dbReference type="CDD" id="cd03784">
    <property type="entry name" value="GT1_Gtf-like"/>
    <property type="match status" value="1"/>
</dbReference>